<dbReference type="CDD" id="cd05656">
    <property type="entry name" value="M42_Frv"/>
    <property type="match status" value="1"/>
</dbReference>
<dbReference type="InterPro" id="IPR023367">
    <property type="entry name" value="Peptidase_M42_dom2"/>
</dbReference>
<dbReference type="Pfam" id="PF05343">
    <property type="entry name" value="Peptidase_M42"/>
    <property type="match status" value="1"/>
</dbReference>
<comment type="caution">
    <text evidence="9">The sequence shown here is derived from an EMBL/GenBank/DDBJ whole genome shotgun (WGS) entry which is preliminary data.</text>
</comment>
<feature type="binding site" evidence="8">
    <location>
        <position position="64"/>
    </location>
    <ligand>
        <name>Zn(2+)</name>
        <dbReference type="ChEBI" id="CHEBI:29105"/>
        <label>1</label>
    </ligand>
</feature>
<dbReference type="PANTHER" id="PTHR32481">
    <property type="entry name" value="AMINOPEPTIDASE"/>
    <property type="match status" value="1"/>
</dbReference>
<dbReference type="InterPro" id="IPR008007">
    <property type="entry name" value="Peptidase_M42"/>
</dbReference>
<evidence type="ECO:0000313" key="9">
    <source>
        <dbReference type="EMBL" id="RFT07751.1"/>
    </source>
</evidence>
<feature type="binding site" evidence="8">
    <location>
        <position position="174"/>
    </location>
    <ligand>
        <name>Zn(2+)</name>
        <dbReference type="ChEBI" id="CHEBI:29105"/>
        <label>1</label>
    </ligand>
</feature>
<reference evidence="9 10" key="1">
    <citation type="submission" date="2018-07" db="EMBL/GenBank/DDBJ databases">
        <title>GABA Modulating Bacteria of the Human Gut Microbiota.</title>
        <authorList>
            <person name="Strandwitz P."/>
            <person name="Kim K.H."/>
            <person name="Terekhova D."/>
            <person name="Liu J.K."/>
            <person name="Sharma A."/>
            <person name="Levering J."/>
            <person name="Mcdonald D."/>
            <person name="Dietrich D."/>
            <person name="Ramadhar T.R."/>
            <person name="Lekbua A."/>
            <person name="Mroue N."/>
            <person name="Liston C."/>
            <person name="Stewart E.J."/>
            <person name="Dubin M.J."/>
            <person name="Zengler K."/>
            <person name="Knight R."/>
            <person name="Gilbert J.A."/>
            <person name="Clardy J."/>
            <person name="Lewis K."/>
        </authorList>
    </citation>
    <scope>NUCLEOTIDE SEQUENCE [LARGE SCALE GENOMIC DNA]</scope>
    <source>
        <strain evidence="9 10">KLE1738</strain>
    </source>
</reference>
<feature type="binding site" evidence="8">
    <location>
        <position position="174"/>
    </location>
    <ligand>
        <name>Zn(2+)</name>
        <dbReference type="ChEBI" id="CHEBI:29105"/>
        <label>2</label>
    </ligand>
</feature>
<dbReference type="AlphaFoldDB" id="A0A3E2B728"/>
<evidence type="ECO:0000256" key="7">
    <source>
        <dbReference type="PIRSR" id="PIRSR001123-1"/>
    </source>
</evidence>
<sequence length="342" mass="37254">MLTETLKELCALPGVSSCEDAVRDYIRAITAPYADRSYTDTLGNLIIEKKGVSPGTKKVMLAAHMDEVGLMVHTITEDGYLKFRPVGGIDRRVLLGKPVLVGKQKLPGVIGLKAYHLTSGEEARSIPKLTEFYIDIGADSREEALRHVSPGDIVCFDTDILEFGHGFLKAKAIDDRIGCTVMVELLKEPLPMDCTFVFTVQEEVGTRGAFGAAFSVTPDIALILEGTTAADLPEMESHQKVCLPGKGPVVPYMDGGTVYDRELFELLRTLAERGHIPWQTKEFLSGGTDASAIQRTKEGVRVAAISAAVRYLHTPSSVASLEDCQNILILARRFLQAVATME</sequence>
<keyword evidence="10" id="KW-1185">Reference proteome</keyword>
<dbReference type="GO" id="GO:0046872">
    <property type="term" value="F:metal ion binding"/>
    <property type="evidence" value="ECO:0007669"/>
    <property type="project" value="UniProtKB-UniRule"/>
</dbReference>
<name>A0A3E2B728_9FIRM</name>
<keyword evidence="3" id="KW-0645">Protease</keyword>
<evidence type="ECO:0000256" key="4">
    <source>
        <dbReference type="ARBA" id="ARBA00022723"/>
    </source>
</evidence>
<dbReference type="OrthoDB" id="9772053at2"/>
<dbReference type="GO" id="GO:0004177">
    <property type="term" value="F:aminopeptidase activity"/>
    <property type="evidence" value="ECO:0007669"/>
    <property type="project" value="UniProtKB-UniRule"/>
</dbReference>
<dbReference type="Gene3D" id="2.40.30.40">
    <property type="entry name" value="Peptidase M42, domain 2"/>
    <property type="match status" value="1"/>
</dbReference>
<evidence type="ECO:0000256" key="2">
    <source>
        <dbReference type="ARBA" id="ARBA00022438"/>
    </source>
</evidence>
<evidence type="ECO:0000256" key="6">
    <source>
        <dbReference type="PIRNR" id="PIRNR001123"/>
    </source>
</evidence>
<dbReference type="SUPFAM" id="SSF53187">
    <property type="entry name" value="Zn-dependent exopeptidases"/>
    <property type="match status" value="1"/>
</dbReference>
<evidence type="ECO:0000256" key="8">
    <source>
        <dbReference type="PIRSR" id="PIRSR001123-2"/>
    </source>
</evidence>
<comment type="cofactor">
    <cofactor evidence="8">
        <name>a divalent metal cation</name>
        <dbReference type="ChEBI" id="CHEBI:60240"/>
    </cofactor>
    <text evidence="8">Binds 2 divalent metal cations per subunit.</text>
</comment>
<feature type="binding site" evidence="8">
    <location>
        <position position="313"/>
    </location>
    <ligand>
        <name>Zn(2+)</name>
        <dbReference type="ChEBI" id="CHEBI:29105"/>
        <label>2</label>
    </ligand>
</feature>
<keyword evidence="4 8" id="KW-0479">Metal-binding</keyword>
<feature type="binding site" evidence="8">
    <location>
        <position position="203"/>
    </location>
    <ligand>
        <name>Zn(2+)</name>
        <dbReference type="ChEBI" id="CHEBI:29105"/>
        <label>2</label>
    </ligand>
</feature>
<dbReference type="RefSeq" id="WP_117141489.1">
    <property type="nucleotide sequence ID" value="NZ_CAKXKJ010000012.1"/>
</dbReference>
<accession>A0A3E2B728</accession>
<dbReference type="InterPro" id="IPR051464">
    <property type="entry name" value="Peptidase_M42_aminopept"/>
</dbReference>
<proteinExistence type="inferred from homology"/>
<dbReference type="Gene3D" id="3.40.630.10">
    <property type="entry name" value="Zn peptidases"/>
    <property type="match status" value="1"/>
</dbReference>
<evidence type="ECO:0000256" key="1">
    <source>
        <dbReference type="ARBA" id="ARBA00006272"/>
    </source>
</evidence>
<dbReference type="GeneID" id="97994321"/>
<keyword evidence="2" id="KW-0031">Aminopeptidase</keyword>
<keyword evidence="5" id="KW-0378">Hydrolase</keyword>
<comment type="similarity">
    <text evidence="1 6">Belongs to the peptidase M42 family.</text>
</comment>
<evidence type="ECO:0000256" key="3">
    <source>
        <dbReference type="ARBA" id="ARBA00022670"/>
    </source>
</evidence>
<dbReference type="EMBL" id="QQRQ01000001">
    <property type="protein sequence ID" value="RFT07751.1"/>
    <property type="molecule type" value="Genomic_DNA"/>
</dbReference>
<dbReference type="SUPFAM" id="SSF101821">
    <property type="entry name" value="Aminopeptidase/glucanase lid domain"/>
    <property type="match status" value="1"/>
</dbReference>
<evidence type="ECO:0000256" key="5">
    <source>
        <dbReference type="ARBA" id="ARBA00022801"/>
    </source>
</evidence>
<protein>
    <submittedName>
        <fullName evidence="9">M42 family peptidase</fullName>
    </submittedName>
</protein>
<dbReference type="PANTHER" id="PTHR32481:SF5">
    <property type="entry name" value="ENDOGLUCANASE"/>
    <property type="match status" value="1"/>
</dbReference>
<gene>
    <name evidence="9" type="ORF">DV520_01055</name>
</gene>
<feature type="binding site" evidence="8">
    <location>
        <position position="225"/>
    </location>
    <ligand>
        <name>Zn(2+)</name>
        <dbReference type="ChEBI" id="CHEBI:29105"/>
        <label>1</label>
    </ligand>
</feature>
<dbReference type="PIRSF" id="PIRSF001123">
    <property type="entry name" value="PepA_GA"/>
    <property type="match status" value="1"/>
</dbReference>
<organism evidence="9 10">
    <name type="scientific">Evtepia gabavorous</name>
    <dbReference type="NCBI Taxonomy" id="2211183"/>
    <lineage>
        <taxon>Bacteria</taxon>
        <taxon>Bacillati</taxon>
        <taxon>Bacillota</taxon>
        <taxon>Clostridia</taxon>
        <taxon>Eubacteriales</taxon>
        <taxon>Evtepia</taxon>
    </lineage>
</organism>
<feature type="active site" description="Proton acceptor" evidence="7">
    <location>
        <position position="202"/>
    </location>
</feature>
<dbReference type="Proteomes" id="UP000260649">
    <property type="component" value="Unassembled WGS sequence"/>
</dbReference>
<dbReference type="GO" id="GO:0006508">
    <property type="term" value="P:proteolysis"/>
    <property type="evidence" value="ECO:0007669"/>
    <property type="project" value="UniProtKB-KW"/>
</dbReference>
<evidence type="ECO:0000313" key="10">
    <source>
        <dbReference type="Proteomes" id="UP000260649"/>
    </source>
</evidence>